<evidence type="ECO:0000256" key="2">
    <source>
        <dbReference type="ARBA" id="ARBA00022603"/>
    </source>
</evidence>
<protein>
    <submittedName>
        <fullName evidence="6">SAM-dependent methyltransferase</fullName>
    </submittedName>
</protein>
<dbReference type="InterPro" id="IPR051052">
    <property type="entry name" value="Diverse_substrate_MTase"/>
</dbReference>
<dbReference type="EMBL" id="MSIE01000099">
    <property type="protein sequence ID" value="OLF07971.1"/>
    <property type="molecule type" value="Genomic_DNA"/>
</dbReference>
<dbReference type="PANTHER" id="PTHR44942">
    <property type="entry name" value="METHYLTRANSF_11 DOMAIN-CONTAINING PROTEIN"/>
    <property type="match status" value="1"/>
</dbReference>
<dbReference type="STRING" id="1912961.BU204_34910"/>
<reference evidence="6 7" key="1">
    <citation type="submission" date="2016-12" db="EMBL/GenBank/DDBJ databases">
        <title>The draft genome sequence of Actinophytocola sp. 11-183.</title>
        <authorList>
            <person name="Wang W."/>
            <person name="Yuan L."/>
        </authorList>
    </citation>
    <scope>NUCLEOTIDE SEQUENCE [LARGE SCALE GENOMIC DNA]</scope>
    <source>
        <strain evidence="6 7">11-183</strain>
    </source>
</reference>
<dbReference type="GO" id="GO:0032259">
    <property type="term" value="P:methylation"/>
    <property type="evidence" value="ECO:0007669"/>
    <property type="project" value="UniProtKB-KW"/>
</dbReference>
<evidence type="ECO:0000256" key="4">
    <source>
        <dbReference type="SAM" id="MobiDB-lite"/>
    </source>
</evidence>
<keyword evidence="7" id="KW-1185">Reference proteome</keyword>
<keyword evidence="3 6" id="KW-0808">Transferase</keyword>
<accession>A0A1Q8C0U5</accession>
<sequence>MPEPDVTARRARSFGSRAADYADHRPDYPTDGLRWGLAAATRPVRQVLDLAAGTGKAAAGLLGLGLEVTAVEPDPEMRAELSARHPAVRALDGAAERIPLPTAAVDAVVVGQAFHWFDRDAALAEIARVLRPGGALAALWNNDDESVPWVAGLSEVSGTSVTQPWSDRHPLFNQPPFEASERAVFPHVQRRTANSLVATIGTKSHTIVVSEEERAVTLDRIREYLLSRPETATGEFDMPLVTMVIRARRGQGAS</sequence>
<dbReference type="SUPFAM" id="SSF53335">
    <property type="entry name" value="S-adenosyl-L-methionine-dependent methyltransferases"/>
    <property type="match status" value="1"/>
</dbReference>
<dbReference type="Gene3D" id="3.40.50.150">
    <property type="entry name" value="Vaccinia Virus protein VP39"/>
    <property type="match status" value="1"/>
</dbReference>
<feature type="region of interest" description="Disordered" evidence="4">
    <location>
        <begin position="1"/>
        <end position="25"/>
    </location>
</feature>
<comment type="caution">
    <text evidence="6">The sequence shown here is derived from an EMBL/GenBank/DDBJ whole genome shotgun (WGS) entry which is preliminary data.</text>
</comment>
<gene>
    <name evidence="6" type="ORF">BU204_34910</name>
</gene>
<feature type="domain" description="Methyltransferase type 11" evidence="5">
    <location>
        <begin position="48"/>
        <end position="137"/>
    </location>
</feature>
<dbReference type="Proteomes" id="UP000185596">
    <property type="component" value="Unassembled WGS sequence"/>
</dbReference>
<dbReference type="AlphaFoldDB" id="A0A1Q8C0U5"/>
<dbReference type="InterPro" id="IPR013216">
    <property type="entry name" value="Methyltransf_11"/>
</dbReference>
<proteinExistence type="inferred from homology"/>
<evidence type="ECO:0000256" key="3">
    <source>
        <dbReference type="ARBA" id="ARBA00022679"/>
    </source>
</evidence>
<comment type="similarity">
    <text evidence="1">Belongs to the methyltransferase superfamily.</text>
</comment>
<evidence type="ECO:0000259" key="5">
    <source>
        <dbReference type="Pfam" id="PF08241"/>
    </source>
</evidence>
<dbReference type="OrthoDB" id="9797252at2"/>
<dbReference type="InterPro" id="IPR029063">
    <property type="entry name" value="SAM-dependent_MTases_sf"/>
</dbReference>
<dbReference type="Pfam" id="PF08241">
    <property type="entry name" value="Methyltransf_11"/>
    <property type="match status" value="1"/>
</dbReference>
<dbReference type="RefSeq" id="WP_075130083.1">
    <property type="nucleotide sequence ID" value="NZ_MSIE01000099.1"/>
</dbReference>
<dbReference type="PANTHER" id="PTHR44942:SF4">
    <property type="entry name" value="METHYLTRANSFERASE TYPE 11 DOMAIN-CONTAINING PROTEIN"/>
    <property type="match status" value="1"/>
</dbReference>
<evidence type="ECO:0000313" key="7">
    <source>
        <dbReference type="Proteomes" id="UP000185596"/>
    </source>
</evidence>
<evidence type="ECO:0000256" key="1">
    <source>
        <dbReference type="ARBA" id="ARBA00008361"/>
    </source>
</evidence>
<name>A0A1Q8C0U5_9PSEU</name>
<keyword evidence="2 6" id="KW-0489">Methyltransferase</keyword>
<dbReference type="GO" id="GO:0008757">
    <property type="term" value="F:S-adenosylmethionine-dependent methyltransferase activity"/>
    <property type="evidence" value="ECO:0007669"/>
    <property type="project" value="InterPro"/>
</dbReference>
<dbReference type="CDD" id="cd02440">
    <property type="entry name" value="AdoMet_MTases"/>
    <property type="match status" value="1"/>
</dbReference>
<evidence type="ECO:0000313" key="6">
    <source>
        <dbReference type="EMBL" id="OLF07971.1"/>
    </source>
</evidence>
<organism evidence="6 7">
    <name type="scientific">Actinophytocola xanthii</name>
    <dbReference type="NCBI Taxonomy" id="1912961"/>
    <lineage>
        <taxon>Bacteria</taxon>
        <taxon>Bacillati</taxon>
        <taxon>Actinomycetota</taxon>
        <taxon>Actinomycetes</taxon>
        <taxon>Pseudonocardiales</taxon>
        <taxon>Pseudonocardiaceae</taxon>
    </lineage>
</organism>